<keyword evidence="3" id="KW-0378">Hydrolase</keyword>
<evidence type="ECO:0000313" key="7">
    <source>
        <dbReference type="Proteomes" id="UP001283341"/>
    </source>
</evidence>
<evidence type="ECO:0000313" key="6">
    <source>
        <dbReference type="EMBL" id="KAK3314017.1"/>
    </source>
</evidence>
<comment type="caution">
    <text evidence="6">The sequence shown here is derived from an EMBL/GenBank/DDBJ whole genome shotgun (WGS) entry which is preliminary data.</text>
</comment>
<protein>
    <recommendedName>
        <fullName evidence="5">Peptidase S8/S53 domain-containing protein</fullName>
    </recommendedName>
</protein>
<dbReference type="InterPro" id="IPR008979">
    <property type="entry name" value="Galactose-bd-like_sf"/>
</dbReference>
<dbReference type="GO" id="GO:0004252">
    <property type="term" value="F:serine-type endopeptidase activity"/>
    <property type="evidence" value="ECO:0007669"/>
    <property type="project" value="InterPro"/>
</dbReference>
<evidence type="ECO:0000256" key="3">
    <source>
        <dbReference type="ARBA" id="ARBA00022801"/>
    </source>
</evidence>
<gene>
    <name evidence="6" type="ORF">B0H66DRAFT_482522</name>
</gene>
<dbReference type="Proteomes" id="UP001283341">
    <property type="component" value="Unassembled WGS sequence"/>
</dbReference>
<dbReference type="InterPro" id="IPR023828">
    <property type="entry name" value="Peptidase_S8_Ser-AS"/>
</dbReference>
<dbReference type="SUPFAM" id="SSF52743">
    <property type="entry name" value="Subtilisin-like"/>
    <property type="match status" value="1"/>
</dbReference>
<organism evidence="6 7">
    <name type="scientific">Apodospora peruviana</name>
    <dbReference type="NCBI Taxonomy" id="516989"/>
    <lineage>
        <taxon>Eukaryota</taxon>
        <taxon>Fungi</taxon>
        <taxon>Dikarya</taxon>
        <taxon>Ascomycota</taxon>
        <taxon>Pezizomycotina</taxon>
        <taxon>Sordariomycetes</taxon>
        <taxon>Sordariomycetidae</taxon>
        <taxon>Sordariales</taxon>
        <taxon>Lasiosphaeriaceae</taxon>
        <taxon>Apodospora</taxon>
    </lineage>
</organism>
<evidence type="ECO:0000256" key="1">
    <source>
        <dbReference type="ARBA" id="ARBA00011073"/>
    </source>
</evidence>
<dbReference type="SUPFAM" id="SSF49785">
    <property type="entry name" value="Galactose-binding domain-like"/>
    <property type="match status" value="1"/>
</dbReference>
<dbReference type="PANTHER" id="PTHR43399:SF4">
    <property type="entry name" value="CELL WALL-ASSOCIATED PROTEASE"/>
    <property type="match status" value="1"/>
</dbReference>
<evidence type="ECO:0000256" key="2">
    <source>
        <dbReference type="ARBA" id="ARBA00022670"/>
    </source>
</evidence>
<dbReference type="GO" id="GO:0006508">
    <property type="term" value="P:proteolysis"/>
    <property type="evidence" value="ECO:0007669"/>
    <property type="project" value="UniProtKB-KW"/>
</dbReference>
<reference evidence="6" key="2">
    <citation type="submission" date="2023-06" db="EMBL/GenBank/DDBJ databases">
        <authorList>
            <consortium name="Lawrence Berkeley National Laboratory"/>
            <person name="Haridas S."/>
            <person name="Hensen N."/>
            <person name="Bonometti L."/>
            <person name="Westerberg I."/>
            <person name="Brannstrom I.O."/>
            <person name="Guillou S."/>
            <person name="Cros-Aarteil S."/>
            <person name="Calhoun S."/>
            <person name="Kuo A."/>
            <person name="Mondo S."/>
            <person name="Pangilinan J."/>
            <person name="Riley R."/>
            <person name="Labutti K."/>
            <person name="Andreopoulos B."/>
            <person name="Lipzen A."/>
            <person name="Chen C."/>
            <person name="Yanf M."/>
            <person name="Daum C."/>
            <person name="Ng V."/>
            <person name="Clum A."/>
            <person name="Steindorff A."/>
            <person name="Ohm R."/>
            <person name="Martin F."/>
            <person name="Silar P."/>
            <person name="Natvig D."/>
            <person name="Lalanne C."/>
            <person name="Gautier V."/>
            <person name="Ament-Velasquez S.L."/>
            <person name="Kruys A."/>
            <person name="Hutchinson M.I."/>
            <person name="Powell A.J."/>
            <person name="Barry K."/>
            <person name="Miller A.N."/>
            <person name="Grigoriev I.V."/>
            <person name="Debuchy R."/>
            <person name="Gladieux P."/>
            <person name="Thoren M.H."/>
            <person name="Johannesson H."/>
        </authorList>
    </citation>
    <scope>NUCLEOTIDE SEQUENCE</scope>
    <source>
        <strain evidence="6">CBS 118394</strain>
    </source>
</reference>
<dbReference type="Pfam" id="PF00082">
    <property type="entry name" value="Peptidase_S8"/>
    <property type="match status" value="1"/>
</dbReference>
<dbReference type="InterPro" id="IPR000209">
    <property type="entry name" value="Peptidase_S8/S53_dom"/>
</dbReference>
<dbReference type="InterPro" id="IPR036852">
    <property type="entry name" value="Peptidase_S8/S53_dom_sf"/>
</dbReference>
<comment type="similarity">
    <text evidence="1">Belongs to the peptidase S8 family.</text>
</comment>
<accession>A0AAE0HW48</accession>
<name>A0AAE0HW48_9PEZI</name>
<dbReference type="Gene3D" id="3.40.50.200">
    <property type="entry name" value="Peptidase S8/S53 domain"/>
    <property type="match status" value="2"/>
</dbReference>
<dbReference type="EMBL" id="JAUEDM010000007">
    <property type="protein sequence ID" value="KAK3314017.1"/>
    <property type="molecule type" value="Genomic_DNA"/>
</dbReference>
<keyword evidence="2" id="KW-0645">Protease</keyword>
<dbReference type="PANTHER" id="PTHR43399">
    <property type="entry name" value="SUBTILISIN-RELATED"/>
    <property type="match status" value="1"/>
</dbReference>
<sequence>MTQDIKCSFVAGEVVAPGADLVIHVARPVNKQIAEAAIALQKGGNSVPAPFTCNAEDGTLKLCTEDLTPGRYNVRAIGNIFLDDPASVLDLADSQAVSRADQAHALGFTGRGVHVAVFENGPADLTDLAFAGRWTPNPSADDDEKKHSRLTSGIIKNTEPNKPHGYAPDCELYSANSRDNAALLWANPTTPHGDREQPEIAANGTIVTAVGQTMSGTSFAAPAVAGAVAVIQSVDGVLKSWPEGCRAILLATADRNIQGGTWPGDRAQGLDQADGAGALNAQGAVLVAQSRAQRNNATALTRGWDVGTLYKTDFDASTRDSTFRYHLQVPTPGRFQLPARRYVIKAALAWDGKVTVNDAGTATASVLANDLDLVVLKDGVQVAASATYDNSYEIVEFSGIKGATYEIVVRNWRWDEGVSSLWFGIAWNVTSYWDFNFPTPVGLETV</sequence>
<feature type="domain" description="Peptidase S8/S53" evidence="5">
    <location>
        <begin position="194"/>
        <end position="264"/>
    </location>
</feature>
<reference evidence="6" key="1">
    <citation type="journal article" date="2023" name="Mol. Phylogenet. Evol.">
        <title>Genome-scale phylogeny and comparative genomics of the fungal order Sordariales.</title>
        <authorList>
            <person name="Hensen N."/>
            <person name="Bonometti L."/>
            <person name="Westerberg I."/>
            <person name="Brannstrom I.O."/>
            <person name="Guillou S."/>
            <person name="Cros-Aarteil S."/>
            <person name="Calhoun S."/>
            <person name="Haridas S."/>
            <person name="Kuo A."/>
            <person name="Mondo S."/>
            <person name="Pangilinan J."/>
            <person name="Riley R."/>
            <person name="LaButti K."/>
            <person name="Andreopoulos B."/>
            <person name="Lipzen A."/>
            <person name="Chen C."/>
            <person name="Yan M."/>
            <person name="Daum C."/>
            <person name="Ng V."/>
            <person name="Clum A."/>
            <person name="Steindorff A."/>
            <person name="Ohm R.A."/>
            <person name="Martin F."/>
            <person name="Silar P."/>
            <person name="Natvig D.O."/>
            <person name="Lalanne C."/>
            <person name="Gautier V."/>
            <person name="Ament-Velasquez S.L."/>
            <person name="Kruys A."/>
            <person name="Hutchinson M.I."/>
            <person name="Powell A.J."/>
            <person name="Barry K."/>
            <person name="Miller A.N."/>
            <person name="Grigoriev I.V."/>
            <person name="Debuchy R."/>
            <person name="Gladieux P."/>
            <person name="Hiltunen Thoren M."/>
            <person name="Johannesson H."/>
        </authorList>
    </citation>
    <scope>NUCLEOTIDE SEQUENCE</scope>
    <source>
        <strain evidence="6">CBS 118394</strain>
    </source>
</reference>
<evidence type="ECO:0000259" key="5">
    <source>
        <dbReference type="Pfam" id="PF00082"/>
    </source>
</evidence>
<dbReference type="PROSITE" id="PS00138">
    <property type="entry name" value="SUBTILASE_SER"/>
    <property type="match status" value="1"/>
</dbReference>
<evidence type="ECO:0000256" key="4">
    <source>
        <dbReference type="ARBA" id="ARBA00022825"/>
    </source>
</evidence>
<dbReference type="AlphaFoldDB" id="A0AAE0HW48"/>
<dbReference type="InterPro" id="IPR051048">
    <property type="entry name" value="Peptidase_S8/S53_subtilisin"/>
</dbReference>
<keyword evidence="4" id="KW-0720">Serine protease</keyword>
<keyword evidence="7" id="KW-1185">Reference proteome</keyword>
<proteinExistence type="inferred from homology"/>